<evidence type="ECO:0000259" key="2">
    <source>
        <dbReference type="PROSITE" id="PS50206"/>
    </source>
</evidence>
<dbReference type="SMART" id="SM00450">
    <property type="entry name" value="RHOD"/>
    <property type="match status" value="1"/>
</dbReference>
<dbReference type="Pfam" id="PF00581">
    <property type="entry name" value="Rhodanese"/>
    <property type="match status" value="1"/>
</dbReference>
<dbReference type="GO" id="GO:0004792">
    <property type="term" value="F:thiosulfate-cyanide sulfurtransferase activity"/>
    <property type="evidence" value="ECO:0007669"/>
    <property type="project" value="InterPro"/>
</dbReference>
<dbReference type="Proteomes" id="UP000886611">
    <property type="component" value="Unassembled WGS sequence"/>
</dbReference>
<feature type="non-terminal residue" evidence="3">
    <location>
        <position position="197"/>
    </location>
</feature>
<dbReference type="EMBL" id="JAATIS010000485">
    <property type="protein sequence ID" value="KAG2467618.1"/>
    <property type="molecule type" value="Genomic_DNA"/>
</dbReference>
<evidence type="ECO:0000256" key="1">
    <source>
        <dbReference type="RuleBase" id="RU000507"/>
    </source>
</evidence>
<dbReference type="InterPro" id="IPR036873">
    <property type="entry name" value="Rhodanese-like_dom_sf"/>
</dbReference>
<dbReference type="PROSITE" id="PS50206">
    <property type="entry name" value="RHODANESE_3"/>
    <property type="match status" value="1"/>
</dbReference>
<dbReference type="CDD" id="cd01519">
    <property type="entry name" value="RHOD_HSP67B2"/>
    <property type="match status" value="1"/>
</dbReference>
<dbReference type="SUPFAM" id="SSF52821">
    <property type="entry name" value="Rhodanese/Cell cycle control phosphatase"/>
    <property type="match status" value="1"/>
</dbReference>
<feature type="non-terminal residue" evidence="3">
    <location>
        <position position="1"/>
    </location>
</feature>
<organism evidence="3 4">
    <name type="scientific">Polypterus senegalus</name>
    <name type="common">Senegal bichir</name>
    <dbReference type="NCBI Taxonomy" id="55291"/>
    <lineage>
        <taxon>Eukaryota</taxon>
        <taxon>Metazoa</taxon>
        <taxon>Chordata</taxon>
        <taxon>Craniata</taxon>
        <taxon>Vertebrata</taxon>
        <taxon>Euteleostomi</taxon>
        <taxon>Actinopterygii</taxon>
        <taxon>Polypteriformes</taxon>
        <taxon>Polypteridae</taxon>
        <taxon>Polypterus</taxon>
    </lineage>
</organism>
<name>A0A8X7XG76_POLSE</name>
<keyword evidence="1" id="KW-0808">Transferase</keyword>
<dbReference type="InterPro" id="IPR001763">
    <property type="entry name" value="Rhodanese-like_dom"/>
</dbReference>
<sequence>MALRGALRLVVPQLWKMTRRAVTGPRWTRQSGSLWLQRPPLFFQRQQLRALSCSSGPDTTVTYEKLKQTLASPERGSTVVDVREPWELREYGRIPGSLNVPLGQIEEALKLDPEDFKQKYGEKMPSKSDHIIFSCLAGVRSQKALETATSLGYTKVQHYPGGWEEWFVNSSLLNLHKVAAHLLKCGSSKQHAKLIVL</sequence>
<reference evidence="3 4" key="1">
    <citation type="journal article" date="2021" name="Cell">
        <title>Tracing the genetic footprints of vertebrate landing in non-teleost ray-finned fishes.</title>
        <authorList>
            <person name="Bi X."/>
            <person name="Wang K."/>
            <person name="Yang L."/>
            <person name="Pan H."/>
            <person name="Jiang H."/>
            <person name="Wei Q."/>
            <person name="Fang M."/>
            <person name="Yu H."/>
            <person name="Zhu C."/>
            <person name="Cai Y."/>
            <person name="He Y."/>
            <person name="Gan X."/>
            <person name="Zeng H."/>
            <person name="Yu D."/>
            <person name="Zhu Y."/>
            <person name="Jiang H."/>
            <person name="Qiu Q."/>
            <person name="Yang H."/>
            <person name="Zhang Y.E."/>
            <person name="Wang W."/>
            <person name="Zhu M."/>
            <person name="He S."/>
            <person name="Zhang G."/>
        </authorList>
    </citation>
    <scope>NUCLEOTIDE SEQUENCE [LARGE SCALE GENOMIC DNA]</scope>
    <source>
        <strain evidence="3">Bchr_013</strain>
    </source>
</reference>
<keyword evidence="4" id="KW-1185">Reference proteome</keyword>
<dbReference type="InterPro" id="IPR001307">
    <property type="entry name" value="Thiosulphate_STrfase_CS"/>
</dbReference>
<dbReference type="PROSITE" id="PS00683">
    <property type="entry name" value="RHODANESE_2"/>
    <property type="match status" value="1"/>
</dbReference>
<dbReference type="PANTHER" id="PTHR44086:SF10">
    <property type="entry name" value="THIOSULFATE SULFURTRANSFERASE_RHODANESE-LIKE DOMAIN-CONTAINING PROTEIN 3"/>
    <property type="match status" value="1"/>
</dbReference>
<protein>
    <recommendedName>
        <fullName evidence="1">Sulfurtransferase</fullName>
    </recommendedName>
</protein>
<proteinExistence type="predicted"/>
<dbReference type="PANTHER" id="PTHR44086">
    <property type="entry name" value="THIOSULFATE SULFURTRANSFERASE RDL2, MITOCHONDRIAL-RELATED"/>
    <property type="match status" value="1"/>
</dbReference>
<feature type="domain" description="Rhodanese" evidence="2">
    <location>
        <begin position="73"/>
        <end position="168"/>
    </location>
</feature>
<dbReference type="Gene3D" id="3.40.250.10">
    <property type="entry name" value="Rhodanese-like domain"/>
    <property type="match status" value="1"/>
</dbReference>
<evidence type="ECO:0000313" key="4">
    <source>
        <dbReference type="Proteomes" id="UP000886611"/>
    </source>
</evidence>
<gene>
    <name evidence="3" type="primary">Tstd3</name>
    <name evidence="3" type="ORF">GTO96_0014788</name>
</gene>
<evidence type="ECO:0000313" key="3">
    <source>
        <dbReference type="EMBL" id="KAG2467618.1"/>
    </source>
</evidence>
<dbReference type="AlphaFoldDB" id="A0A8X7XG76"/>
<accession>A0A8X7XG76</accession>
<comment type="caution">
    <text evidence="3">The sequence shown here is derived from an EMBL/GenBank/DDBJ whole genome shotgun (WGS) entry which is preliminary data.</text>
</comment>